<dbReference type="InterPro" id="IPR045214">
    <property type="entry name" value="Surf1/Surf4"/>
</dbReference>
<protein>
    <recommendedName>
        <fullName evidence="7">SURF1-like protein</fullName>
    </recommendedName>
</protein>
<keyword evidence="3 5" id="KW-1133">Transmembrane helix</keyword>
<evidence type="ECO:0000313" key="6">
    <source>
        <dbReference type="EMBL" id="SVC80238.1"/>
    </source>
</evidence>
<evidence type="ECO:0000256" key="3">
    <source>
        <dbReference type="ARBA" id="ARBA00022989"/>
    </source>
</evidence>
<organism evidence="6">
    <name type="scientific">marine metagenome</name>
    <dbReference type="NCBI Taxonomy" id="408172"/>
    <lineage>
        <taxon>unclassified sequences</taxon>
        <taxon>metagenomes</taxon>
        <taxon>ecological metagenomes</taxon>
    </lineage>
</organism>
<evidence type="ECO:0000256" key="1">
    <source>
        <dbReference type="ARBA" id="ARBA00004370"/>
    </source>
</evidence>
<evidence type="ECO:0000256" key="5">
    <source>
        <dbReference type="SAM" id="Phobius"/>
    </source>
</evidence>
<evidence type="ECO:0008006" key="7">
    <source>
        <dbReference type="Google" id="ProtNLM"/>
    </source>
</evidence>
<accession>A0A382Q5N2</accession>
<feature type="transmembrane region" description="Helical" evidence="5">
    <location>
        <begin position="15"/>
        <end position="33"/>
    </location>
</feature>
<proteinExistence type="predicted"/>
<comment type="subcellular location">
    <subcellularLocation>
        <location evidence="1">Membrane</location>
    </subcellularLocation>
</comment>
<sequence>VDHPALNQFSSRVRWMPFFVAPAFIVLVMLGIWQLDRLSWKLELVSEIHTRLSLPPITLDECVNDNGSSTDLCHHRKVKVTGELLPGNILSLLAKTYKKRAGAHILVPLMVEKEVFVLVNLGWVPQDYSLSDFSNYGNA</sequence>
<dbReference type="Pfam" id="PF02104">
    <property type="entry name" value="SURF1"/>
    <property type="match status" value="1"/>
</dbReference>
<feature type="non-terminal residue" evidence="6">
    <location>
        <position position="139"/>
    </location>
</feature>
<dbReference type="CDD" id="cd06662">
    <property type="entry name" value="SURF1"/>
    <property type="match status" value="1"/>
</dbReference>
<dbReference type="AlphaFoldDB" id="A0A382Q5N2"/>
<dbReference type="PROSITE" id="PS50895">
    <property type="entry name" value="SURF1"/>
    <property type="match status" value="1"/>
</dbReference>
<keyword evidence="4 5" id="KW-0472">Membrane</keyword>
<reference evidence="6" key="1">
    <citation type="submission" date="2018-05" db="EMBL/GenBank/DDBJ databases">
        <authorList>
            <person name="Lanie J.A."/>
            <person name="Ng W.-L."/>
            <person name="Kazmierczak K.M."/>
            <person name="Andrzejewski T.M."/>
            <person name="Davidsen T.M."/>
            <person name="Wayne K.J."/>
            <person name="Tettelin H."/>
            <person name="Glass J.I."/>
            <person name="Rusch D."/>
            <person name="Podicherti R."/>
            <person name="Tsui H.-C.T."/>
            <person name="Winkler M.E."/>
        </authorList>
    </citation>
    <scope>NUCLEOTIDE SEQUENCE</scope>
</reference>
<keyword evidence="2 5" id="KW-0812">Transmembrane</keyword>
<dbReference type="EMBL" id="UINC01111777">
    <property type="protein sequence ID" value="SVC80238.1"/>
    <property type="molecule type" value="Genomic_DNA"/>
</dbReference>
<evidence type="ECO:0000256" key="4">
    <source>
        <dbReference type="ARBA" id="ARBA00023136"/>
    </source>
</evidence>
<gene>
    <name evidence="6" type="ORF">METZ01_LOCUS333092</name>
</gene>
<dbReference type="InterPro" id="IPR002994">
    <property type="entry name" value="Surf1/Shy1"/>
</dbReference>
<dbReference type="PANTHER" id="PTHR23427:SF2">
    <property type="entry name" value="SURFEIT LOCUS PROTEIN 1"/>
    <property type="match status" value="1"/>
</dbReference>
<name>A0A382Q5N2_9ZZZZ</name>
<dbReference type="GO" id="GO:0016020">
    <property type="term" value="C:membrane"/>
    <property type="evidence" value="ECO:0007669"/>
    <property type="project" value="UniProtKB-SubCell"/>
</dbReference>
<feature type="non-terminal residue" evidence="6">
    <location>
        <position position="1"/>
    </location>
</feature>
<dbReference type="PANTHER" id="PTHR23427">
    <property type="entry name" value="SURFEIT LOCUS PROTEIN"/>
    <property type="match status" value="1"/>
</dbReference>
<evidence type="ECO:0000256" key="2">
    <source>
        <dbReference type="ARBA" id="ARBA00022692"/>
    </source>
</evidence>